<protein>
    <submittedName>
        <fullName evidence="3">Terminase large subunit</fullName>
    </submittedName>
</protein>
<evidence type="ECO:0000259" key="2">
    <source>
        <dbReference type="Pfam" id="PF20441"/>
    </source>
</evidence>
<feature type="domain" description="Terminase large subunit-like endonuclease" evidence="2">
    <location>
        <begin position="279"/>
        <end position="571"/>
    </location>
</feature>
<dbReference type="InterPro" id="IPR046461">
    <property type="entry name" value="TerL_ATPase"/>
</dbReference>
<dbReference type="EMBL" id="LC513943">
    <property type="protein sequence ID" value="BBQ04343.1"/>
    <property type="molecule type" value="Genomic_DNA"/>
</dbReference>
<dbReference type="Pfam" id="PF03354">
    <property type="entry name" value="TerL_ATPase"/>
    <property type="match status" value="1"/>
</dbReference>
<sequence length="592" mass="68009">MNFDPVQDYIDLIEKGYVEGKKYVVEDGKYKTIKVDIRVGNKIKKAIERHQKEVELSKTPDYPYIYRPEEALPVIRFMEMLPEPKSRKPMKLATFQKFIIGLLYGWRKKRDNTRRFRKAYISLARKNGKSLIVAGIALYEFLFGKNPVASRQVVAAANTKEQAGIVFRMLKSQLTALRSVSKEVKKRTTVRRYDIEASDESTVKPLSSDADTLDGLDVLCGILDEYGEAKDTSIIEVLESSQAQQVEGLILMISTATKNLNGPMFTIDYAFVEKLLNEEVKADAYLALCWEMDSLSEVDDEANWIKANPLLEIPEAYESMMEHKRNSLDEYKGKMDLSGWLTKEENFWVQSSKDSFVTKEEWDAIKAPKKYDIKGRKVYIGLDIARTSDMTAVSWIIPIEEEHKLLLDTHGFVSSVGGIDHKQSIDKIPYRQYESMNLIHISHREDGLIDTEEMCDWIRDFIDYNDLQLIGIYYDPFMMDKALINLSKTYPKKLIEVPQKINYLSSPTRALRELIRRDEVIHTNNPLLNRAAYNAMIKEYNDSVAIDKGMNRNKIDAIDAVINAMSDAQYHDFDAPTLQDLLDNGEFGFGYA</sequence>
<dbReference type="PANTHER" id="PTHR41287">
    <property type="match status" value="1"/>
</dbReference>
<keyword evidence="4" id="KW-1185">Reference proteome</keyword>
<dbReference type="Gene3D" id="3.40.50.300">
    <property type="entry name" value="P-loop containing nucleotide triphosphate hydrolases"/>
    <property type="match status" value="1"/>
</dbReference>
<dbReference type="Pfam" id="PF20441">
    <property type="entry name" value="TerL_nuclease"/>
    <property type="match status" value="1"/>
</dbReference>
<evidence type="ECO:0000313" key="4">
    <source>
        <dbReference type="Proteomes" id="UP000429954"/>
    </source>
</evidence>
<dbReference type="GO" id="GO:0004519">
    <property type="term" value="F:endonuclease activity"/>
    <property type="evidence" value="ECO:0007669"/>
    <property type="project" value="InterPro"/>
</dbReference>
<evidence type="ECO:0000313" key="3">
    <source>
        <dbReference type="EMBL" id="BBQ04343.1"/>
    </source>
</evidence>
<organism evidence="3 4">
    <name type="scientific">Enterococcus phage vB_EfaS-DELF1</name>
    <dbReference type="NCBI Taxonomy" id="2683673"/>
    <lineage>
        <taxon>Viruses</taxon>
        <taxon>Duplodnaviria</taxon>
        <taxon>Heunggongvirae</taxon>
        <taxon>Uroviricota</taxon>
        <taxon>Caudoviricetes</taxon>
        <taxon>Delfunavirus</taxon>
        <taxon>Delfunavirus delf1</taxon>
    </lineage>
</organism>
<dbReference type="PANTHER" id="PTHR41287:SF1">
    <property type="entry name" value="PROTEIN YMFN"/>
    <property type="match status" value="1"/>
</dbReference>
<name>A0A5S9MMD1_9CAUD</name>
<accession>A0A5S9MMD1</accession>
<dbReference type="InterPro" id="IPR027417">
    <property type="entry name" value="P-loop_NTPase"/>
</dbReference>
<evidence type="ECO:0000259" key="1">
    <source>
        <dbReference type="Pfam" id="PF03354"/>
    </source>
</evidence>
<dbReference type="Proteomes" id="UP000429954">
    <property type="component" value="Segment"/>
</dbReference>
<feature type="domain" description="Terminase large subunit-like ATPase" evidence="1">
    <location>
        <begin position="95"/>
        <end position="264"/>
    </location>
</feature>
<proteinExistence type="predicted"/>
<dbReference type="InterPro" id="IPR046462">
    <property type="entry name" value="TerL_nuclease"/>
</dbReference>
<reference evidence="3 4" key="1">
    <citation type="submission" date="2019-12" db="EMBL/GenBank/DDBJ databases">
        <title>Analysis of Enterococcus faecalis vB_EfaS-DELF1.</title>
        <authorList>
            <person name="Delfan A.S."/>
            <person name="Bouzari M."/>
            <person name="Wang R."/>
        </authorList>
    </citation>
    <scope>NUCLEOTIDE SEQUENCE [LARGE SCALE GENOMIC DNA]</scope>
</reference>
<dbReference type="InterPro" id="IPR005021">
    <property type="entry name" value="Terminase_largesu-like"/>
</dbReference>